<dbReference type="PANTHER" id="PTHR11647:SF1">
    <property type="entry name" value="COLLAPSIN RESPONSE MEDIATOR PROTEIN"/>
    <property type="match status" value="1"/>
</dbReference>
<dbReference type="CDD" id="cd01314">
    <property type="entry name" value="D-HYD"/>
    <property type="match status" value="1"/>
</dbReference>
<dbReference type="EMBL" id="ACEP01000077">
    <property type="protein sequence ID" value="EEG36475.1"/>
    <property type="molecule type" value="Genomic_DNA"/>
</dbReference>
<feature type="domain" description="Amidohydrolase-related" evidence="6">
    <location>
        <begin position="58"/>
        <end position="445"/>
    </location>
</feature>
<comment type="cofactor">
    <cofactor evidence="1">
        <name>Zn(2+)</name>
        <dbReference type="ChEBI" id="CHEBI:29105"/>
    </cofactor>
</comment>
<dbReference type="InterPro" id="IPR006680">
    <property type="entry name" value="Amidohydro-rel"/>
</dbReference>
<dbReference type="GO" id="GO:0046872">
    <property type="term" value="F:metal ion binding"/>
    <property type="evidence" value="ECO:0007669"/>
    <property type="project" value="UniProtKB-KW"/>
</dbReference>
<dbReference type="InterPro" id="IPR011778">
    <property type="entry name" value="Hydantoinase/dihydroPyrase"/>
</dbReference>
<dbReference type="NCBIfam" id="TIGR02033">
    <property type="entry name" value="D-hydantoinase"/>
    <property type="match status" value="1"/>
</dbReference>
<dbReference type="PANTHER" id="PTHR11647">
    <property type="entry name" value="HYDRANTOINASE/DIHYDROPYRIMIDINASE FAMILY MEMBER"/>
    <property type="match status" value="1"/>
</dbReference>
<evidence type="ECO:0000256" key="4">
    <source>
        <dbReference type="ARBA" id="ARBA00022801"/>
    </source>
</evidence>
<evidence type="ECO:0000256" key="5">
    <source>
        <dbReference type="PIRSR" id="PIRSR611778-50"/>
    </source>
</evidence>
<dbReference type="GO" id="GO:0005829">
    <property type="term" value="C:cytosol"/>
    <property type="evidence" value="ECO:0007669"/>
    <property type="project" value="TreeGrafter"/>
</dbReference>
<feature type="modified residue" description="N6-carboxylysine" evidence="5">
    <location>
        <position position="160"/>
    </location>
</feature>
<reference evidence="7 8" key="1">
    <citation type="submission" date="2009-01" db="EMBL/GenBank/DDBJ databases">
        <authorList>
            <person name="Fulton L."/>
            <person name="Clifton S."/>
            <person name="Fulton B."/>
            <person name="Xu J."/>
            <person name="Minx P."/>
            <person name="Pepin K.H."/>
            <person name="Johnson M."/>
            <person name="Bhonagiri V."/>
            <person name="Nash W.E."/>
            <person name="Mardis E.R."/>
            <person name="Wilson R.K."/>
        </authorList>
    </citation>
    <scope>NUCLEOTIDE SEQUENCE [LARGE SCALE GENOMIC DNA]</scope>
    <source>
        <strain evidence="7 8">DSM 3353</strain>
    </source>
</reference>
<comment type="similarity">
    <text evidence="2">Belongs to the metallo-dependent hydrolases superfamily. Hydantoinase/dihydropyrimidinase family.</text>
</comment>
<dbReference type="Proteomes" id="UP000003174">
    <property type="component" value="Unassembled WGS sequence"/>
</dbReference>
<keyword evidence="4 7" id="KW-0378">Hydrolase</keyword>
<dbReference type="eggNOG" id="COG0044">
    <property type="taxonomic scope" value="Bacteria"/>
</dbReference>
<dbReference type="InterPro" id="IPR050378">
    <property type="entry name" value="Metallo-dep_Hydrolases_sf"/>
</dbReference>
<evidence type="ECO:0000256" key="1">
    <source>
        <dbReference type="ARBA" id="ARBA00001947"/>
    </source>
</evidence>
<keyword evidence="3" id="KW-0479">Metal-binding</keyword>
<dbReference type="AlphaFoldDB" id="C0EW81"/>
<dbReference type="EC" id="3.5.2.2" evidence="7"/>
<dbReference type="InterPro" id="IPR032466">
    <property type="entry name" value="Metal_Hydrolase"/>
</dbReference>
<evidence type="ECO:0000256" key="3">
    <source>
        <dbReference type="ARBA" id="ARBA00022723"/>
    </source>
</evidence>
<evidence type="ECO:0000259" key="6">
    <source>
        <dbReference type="Pfam" id="PF01979"/>
    </source>
</evidence>
<dbReference type="Pfam" id="PF01979">
    <property type="entry name" value="Amidohydro_1"/>
    <property type="match status" value="1"/>
</dbReference>
<name>C0EW81_9FIRM</name>
<accession>C0EW81</accession>
<organism evidence="7 8">
    <name type="scientific">Anaerobutyricum hallii DSM 3353</name>
    <dbReference type="NCBI Taxonomy" id="411469"/>
    <lineage>
        <taxon>Bacteria</taxon>
        <taxon>Bacillati</taxon>
        <taxon>Bacillota</taxon>
        <taxon>Clostridia</taxon>
        <taxon>Lachnospirales</taxon>
        <taxon>Lachnospiraceae</taxon>
        <taxon>Anaerobutyricum</taxon>
    </lineage>
</organism>
<sequence>MIIRKGEEHMKWLIKNGTIASEEKTFLADLLLEDDKIIKIDTNIEDAEAKCIDAEGCYVMPGAVDIHTHMDLDVGIARAIDDFYTGTIAAACGGTTTIIDHMAFGPKGCNLMHQVKEYHKLADHNAVVDYGFHGVFQHVNDDILKEMKKVVKDEGITSFKIYMTYDYKLSDEDIVRVLKQAKEDGILITVHCENDGIVSYFRKKFVGEGKTEVRYHPLSRPNEAEAEAVNRMLYLASAIGDAPVYIVHLSTKEGLEEIRQAKKRGQKHIGVETCPQYLLLTDDLYDDSSEGLKAVMAPPLRKPADNEALWDGLKNNEIDTVATDHCPFTFKRQKQQGADDFTKCPSGAPGVEERLSLLYSEGVCKGKISMEQLVKYACTNPAKVGGVYPQKGTLSVGSDADIVIFNPKKKWTMTKKKMYGAADYTCYEGREIEGKIDLVMQRGKILVKDGEFLGERGDGKYLKRGKSSIV</sequence>
<protein>
    <submittedName>
        <fullName evidence="7">Dihydropyrimidinase</fullName>
        <ecNumber evidence="7">3.5.2.2</ecNumber>
    </submittedName>
</protein>
<comment type="PTM">
    <text evidence="5">Carbamylation allows a single lysine to coordinate two divalent metal cations.</text>
</comment>
<comment type="caution">
    <text evidence="7">The sequence shown here is derived from an EMBL/GenBank/DDBJ whole genome shotgun (WGS) entry which is preliminary data.</text>
</comment>
<dbReference type="InterPro" id="IPR011059">
    <property type="entry name" value="Metal-dep_hydrolase_composite"/>
</dbReference>
<gene>
    <name evidence="7" type="primary">hydA</name>
    <name evidence="7" type="ORF">EUBHAL_01669</name>
</gene>
<dbReference type="GO" id="GO:0004157">
    <property type="term" value="F:dihydropyrimidinase activity"/>
    <property type="evidence" value="ECO:0007669"/>
    <property type="project" value="UniProtKB-EC"/>
</dbReference>
<dbReference type="Gene3D" id="3.20.20.140">
    <property type="entry name" value="Metal-dependent hydrolases"/>
    <property type="match status" value="1"/>
</dbReference>
<evidence type="ECO:0000313" key="7">
    <source>
        <dbReference type="EMBL" id="EEG36475.1"/>
    </source>
</evidence>
<dbReference type="Gene3D" id="2.30.40.10">
    <property type="entry name" value="Urease, subunit C, domain 1"/>
    <property type="match status" value="1"/>
</dbReference>
<reference evidence="7 8" key="2">
    <citation type="submission" date="2009-02" db="EMBL/GenBank/DDBJ databases">
        <title>Draft genome sequence of Eubacterium hallii (DSM 3353).</title>
        <authorList>
            <person name="Sudarsanam P."/>
            <person name="Ley R."/>
            <person name="Guruge J."/>
            <person name="Turnbaugh P.J."/>
            <person name="Mahowald M."/>
            <person name="Liep D."/>
            <person name="Gordon J."/>
        </authorList>
    </citation>
    <scope>NUCLEOTIDE SEQUENCE [LARGE SCALE GENOMIC DNA]</scope>
    <source>
        <strain evidence="7 8">DSM 3353</strain>
    </source>
</reference>
<dbReference type="SUPFAM" id="SSF51338">
    <property type="entry name" value="Composite domain of metallo-dependent hydrolases"/>
    <property type="match status" value="1"/>
</dbReference>
<dbReference type="FunFam" id="3.20.20.140:FF:000174">
    <property type="entry name" value="Dihydropyrimidinase-related protein 2"/>
    <property type="match status" value="1"/>
</dbReference>
<proteinExistence type="inferred from homology"/>
<dbReference type="SUPFAM" id="SSF51556">
    <property type="entry name" value="Metallo-dependent hydrolases"/>
    <property type="match status" value="1"/>
</dbReference>
<evidence type="ECO:0000313" key="8">
    <source>
        <dbReference type="Proteomes" id="UP000003174"/>
    </source>
</evidence>
<evidence type="ECO:0000256" key="2">
    <source>
        <dbReference type="ARBA" id="ARBA00008829"/>
    </source>
</evidence>